<evidence type="ECO:0000313" key="2">
    <source>
        <dbReference type="Proteomes" id="UP000186058"/>
    </source>
</evidence>
<dbReference type="EMBL" id="LVWI01000039">
    <property type="protein sequence ID" value="OKP86390.1"/>
    <property type="molecule type" value="Genomic_DNA"/>
</dbReference>
<comment type="caution">
    <text evidence="1">The sequence shown here is derived from an EMBL/GenBank/DDBJ whole genome shotgun (WGS) entry which is preliminary data.</text>
</comment>
<name>A0ABX3ERT5_9BACL</name>
<gene>
    <name evidence="1" type="ORF">A3844_13905</name>
</gene>
<evidence type="ECO:0000313" key="1">
    <source>
        <dbReference type="EMBL" id="OKP86390.1"/>
    </source>
</evidence>
<dbReference type="Pfam" id="PF14035">
    <property type="entry name" value="YlzJ"/>
    <property type="match status" value="1"/>
</dbReference>
<keyword evidence="2" id="KW-1185">Reference proteome</keyword>
<reference evidence="1 2" key="1">
    <citation type="submission" date="2016-03" db="EMBL/GenBank/DDBJ databases">
        <authorList>
            <person name="Sant'Anna F.H."/>
            <person name="Ambrosini A."/>
            <person name="Souza R."/>
            <person name="Bach E."/>
            <person name="Fernandes G."/>
            <person name="Balsanelli E."/>
            <person name="Baura V.A."/>
            <person name="Souza E.M."/>
            <person name="Passaglia L."/>
        </authorList>
    </citation>
    <scope>NUCLEOTIDE SEQUENCE [LARGE SCALE GENOMIC DNA]</scope>
    <source>
        <strain evidence="1 2">P26E</strain>
    </source>
</reference>
<dbReference type="InterPro" id="IPR025619">
    <property type="entry name" value="YlzJ"/>
</dbReference>
<accession>A0ABX3ERT5</accession>
<dbReference type="RefSeq" id="WP_074088191.1">
    <property type="nucleotide sequence ID" value="NZ_LVWI01000039.1"/>
</dbReference>
<sequence length="71" mass="8044">MTLYTVIPIEQVYEGAVSFVLPLEEVSIQGMLMQVEPMEHGQARIVRLLDCPLEKYLDPAFSPGAIIRWNP</sequence>
<proteinExistence type="predicted"/>
<protein>
    <recommendedName>
        <fullName evidence="3">YlzJ-like protein</fullName>
    </recommendedName>
</protein>
<dbReference type="Proteomes" id="UP000186058">
    <property type="component" value="Unassembled WGS sequence"/>
</dbReference>
<evidence type="ECO:0008006" key="3">
    <source>
        <dbReference type="Google" id="ProtNLM"/>
    </source>
</evidence>
<organism evidence="1 2">
    <name type="scientific">Paenibacillus helianthi</name>
    <dbReference type="NCBI Taxonomy" id="1349432"/>
    <lineage>
        <taxon>Bacteria</taxon>
        <taxon>Bacillati</taxon>
        <taxon>Bacillota</taxon>
        <taxon>Bacilli</taxon>
        <taxon>Bacillales</taxon>
        <taxon>Paenibacillaceae</taxon>
        <taxon>Paenibacillus</taxon>
    </lineage>
</organism>